<name>A0ABR8PV66_9CLOT</name>
<accession>A0ABR8PV66</accession>
<reference evidence="2 3" key="1">
    <citation type="submission" date="2020-08" db="EMBL/GenBank/DDBJ databases">
        <title>A Genomic Blueprint of the Chicken Gut Microbiome.</title>
        <authorList>
            <person name="Gilroy R."/>
            <person name="Ravi A."/>
            <person name="Getino M."/>
            <person name="Pursley I."/>
            <person name="Horton D.L."/>
            <person name="Alikhan N.-F."/>
            <person name="Baker D."/>
            <person name="Gharbi K."/>
            <person name="Hall N."/>
            <person name="Watson M."/>
            <person name="Adriaenssens E.M."/>
            <person name="Foster-Nyarko E."/>
            <person name="Jarju S."/>
            <person name="Secka A."/>
            <person name="Antonio M."/>
            <person name="Oren A."/>
            <person name="Chaudhuri R."/>
            <person name="La Ragione R.M."/>
            <person name="Hildebrand F."/>
            <person name="Pallen M.J."/>
        </authorList>
    </citation>
    <scope>NUCLEOTIDE SEQUENCE [LARGE SCALE GENOMIC DNA]</scope>
    <source>
        <strain evidence="2 3">Sa3CVN1</strain>
    </source>
</reference>
<evidence type="ECO:0000313" key="2">
    <source>
        <dbReference type="EMBL" id="MBD7912061.1"/>
    </source>
</evidence>
<keyword evidence="1" id="KW-0812">Transmembrane</keyword>
<gene>
    <name evidence="2" type="ORF">H9661_11895</name>
</gene>
<dbReference type="RefSeq" id="WP_191768957.1">
    <property type="nucleotide sequence ID" value="NZ_JACSRA010000018.1"/>
</dbReference>
<feature type="transmembrane region" description="Helical" evidence="1">
    <location>
        <begin position="56"/>
        <end position="74"/>
    </location>
</feature>
<sequence length="110" mass="12434">MISSTFSFIVILMGFLFSLIGLIIWKKQKITLINGYNNRNVKKEDVKGYTESIGKAYIIMGTTMMILGILGLLNNENYKVVGAIVYMVGVVISIIKFVKTQKKYRTGIWS</sequence>
<dbReference type="Proteomes" id="UP000627781">
    <property type="component" value="Unassembled WGS sequence"/>
</dbReference>
<dbReference type="InterPro" id="IPR017259">
    <property type="entry name" value="UCP037672"/>
</dbReference>
<organism evidence="2 3">
    <name type="scientific">Clostridium cibarium</name>
    <dbReference type="NCBI Taxonomy" id="2762247"/>
    <lineage>
        <taxon>Bacteria</taxon>
        <taxon>Bacillati</taxon>
        <taxon>Bacillota</taxon>
        <taxon>Clostridia</taxon>
        <taxon>Eubacteriales</taxon>
        <taxon>Clostridiaceae</taxon>
        <taxon>Clostridium</taxon>
    </lineage>
</organism>
<keyword evidence="1" id="KW-0472">Membrane</keyword>
<dbReference type="EMBL" id="JACSRA010000018">
    <property type="protein sequence ID" value="MBD7912061.1"/>
    <property type="molecule type" value="Genomic_DNA"/>
</dbReference>
<comment type="caution">
    <text evidence="2">The sequence shown here is derived from an EMBL/GenBank/DDBJ whole genome shotgun (WGS) entry which is preliminary data.</text>
</comment>
<feature type="transmembrane region" description="Helical" evidence="1">
    <location>
        <begin position="80"/>
        <end position="98"/>
    </location>
</feature>
<keyword evidence="3" id="KW-1185">Reference proteome</keyword>
<keyword evidence="1" id="KW-1133">Transmembrane helix</keyword>
<protein>
    <submittedName>
        <fullName evidence="2">DUF3784 domain-containing protein</fullName>
    </submittedName>
</protein>
<feature type="transmembrane region" description="Helical" evidence="1">
    <location>
        <begin position="6"/>
        <end position="25"/>
    </location>
</feature>
<proteinExistence type="predicted"/>
<evidence type="ECO:0000256" key="1">
    <source>
        <dbReference type="SAM" id="Phobius"/>
    </source>
</evidence>
<dbReference type="Pfam" id="PF12650">
    <property type="entry name" value="DUF3784"/>
    <property type="match status" value="1"/>
</dbReference>
<evidence type="ECO:0000313" key="3">
    <source>
        <dbReference type="Proteomes" id="UP000627781"/>
    </source>
</evidence>